<evidence type="ECO:0000256" key="1">
    <source>
        <dbReference type="ARBA" id="ARBA00024331"/>
    </source>
</evidence>
<dbReference type="SUPFAM" id="SSF56655">
    <property type="entry name" value="Carbohydrate phosphatase"/>
    <property type="match status" value="1"/>
</dbReference>
<comment type="caution">
    <text evidence="3">The sequence shown here is derived from an EMBL/GenBank/DDBJ whole genome shotgun (WGS) entry which is preliminary data.</text>
</comment>
<organism evidence="3 4">
    <name type="scientific">Octadecabacter dasysiphoniae</name>
    <dbReference type="NCBI Taxonomy" id="2909341"/>
    <lineage>
        <taxon>Bacteria</taxon>
        <taxon>Pseudomonadati</taxon>
        <taxon>Pseudomonadota</taxon>
        <taxon>Alphaproteobacteria</taxon>
        <taxon>Rhodobacterales</taxon>
        <taxon>Roseobacteraceae</taxon>
        <taxon>Octadecabacter</taxon>
    </lineage>
</organism>
<name>A0ABS9CSP8_9RHOB</name>
<evidence type="ECO:0000313" key="3">
    <source>
        <dbReference type="EMBL" id="MCF2869874.1"/>
    </source>
</evidence>
<dbReference type="InterPro" id="IPR033391">
    <property type="entry name" value="FBPase_N"/>
</dbReference>
<comment type="pathway">
    <text evidence="1">Carbohydrate biosynthesis.</text>
</comment>
<keyword evidence="4" id="KW-1185">Reference proteome</keyword>
<reference evidence="3 4" key="1">
    <citation type="submission" date="2022-01" db="EMBL/GenBank/DDBJ databases">
        <title>Octadecabacter sp. nov., isolated from a marine alga.</title>
        <authorList>
            <person name="Jin M.S."/>
            <person name="Kim H.M."/>
            <person name="Han D.M."/>
            <person name="Jung J.J."/>
            <person name="Jeon C.O."/>
        </authorList>
    </citation>
    <scope>NUCLEOTIDE SEQUENCE [LARGE SCALE GENOMIC DNA]</scope>
    <source>
        <strain evidence="3 4">G9-8</strain>
    </source>
</reference>
<evidence type="ECO:0000259" key="2">
    <source>
        <dbReference type="Pfam" id="PF00316"/>
    </source>
</evidence>
<dbReference type="Pfam" id="PF00316">
    <property type="entry name" value="FBPase"/>
    <property type="match status" value="1"/>
</dbReference>
<gene>
    <name evidence="3" type="ORF">L0664_02225</name>
</gene>
<sequence length="128" mass="13515">MQPTTLSAYLARNAGEVALADLIECIASARWSISNLVKASALDGHQGATDEINPQGEVQKPLDILADEAFFQSCSANKNLSALISEEVEEVTRLRPAQAGTFVLAYDPLDGSSNAAGGQCDERAYPSS</sequence>
<accession>A0ABS9CSP8</accession>
<protein>
    <recommendedName>
        <fullName evidence="2">Fructose-1-6-bisphosphatase class I N-terminal domain-containing protein</fullName>
    </recommendedName>
</protein>
<dbReference type="PANTHER" id="PTHR11556:SF35">
    <property type="entry name" value="SEDOHEPTULOSE-1,7-BISPHOSPHATASE, CHLOROPLASTIC"/>
    <property type="match status" value="1"/>
</dbReference>
<dbReference type="Proteomes" id="UP001200557">
    <property type="component" value="Unassembled WGS sequence"/>
</dbReference>
<dbReference type="RefSeq" id="WP_235223997.1">
    <property type="nucleotide sequence ID" value="NZ_JAKGAQ010000001.1"/>
</dbReference>
<dbReference type="Gene3D" id="3.30.540.10">
    <property type="entry name" value="Fructose-1,6-Bisphosphatase, subunit A, domain 1"/>
    <property type="match status" value="1"/>
</dbReference>
<evidence type="ECO:0000313" key="4">
    <source>
        <dbReference type="Proteomes" id="UP001200557"/>
    </source>
</evidence>
<dbReference type="EMBL" id="JAKGAQ010000001">
    <property type="protein sequence ID" value="MCF2869874.1"/>
    <property type="molecule type" value="Genomic_DNA"/>
</dbReference>
<dbReference type="InterPro" id="IPR000146">
    <property type="entry name" value="FBPase_class-1"/>
</dbReference>
<dbReference type="PANTHER" id="PTHR11556">
    <property type="entry name" value="FRUCTOSE-1,6-BISPHOSPHATASE-RELATED"/>
    <property type="match status" value="1"/>
</dbReference>
<proteinExistence type="predicted"/>
<feature type="domain" description="Fructose-1-6-bisphosphatase class I N-terminal" evidence="2">
    <location>
        <begin position="16"/>
        <end position="114"/>
    </location>
</feature>